<comment type="caution">
    <text evidence="2">The sequence shown here is derived from an EMBL/GenBank/DDBJ whole genome shotgun (WGS) entry which is preliminary data.</text>
</comment>
<dbReference type="EMBL" id="JAXAVX010000002">
    <property type="protein sequence ID" value="MDX8151248.1"/>
    <property type="molecule type" value="Genomic_DNA"/>
</dbReference>
<name>A0ABU4VK53_9ACTN</name>
<evidence type="ECO:0000313" key="2">
    <source>
        <dbReference type="EMBL" id="MDX8151248.1"/>
    </source>
</evidence>
<dbReference type="Proteomes" id="UP001277761">
    <property type="component" value="Unassembled WGS sequence"/>
</dbReference>
<evidence type="ECO:0000259" key="1">
    <source>
        <dbReference type="Pfam" id="PF13091"/>
    </source>
</evidence>
<accession>A0ABU4VK53</accession>
<dbReference type="InterPro" id="IPR059166">
    <property type="entry name" value="PLD-like_cat"/>
</dbReference>
<dbReference type="RefSeq" id="WP_319953400.1">
    <property type="nucleotide sequence ID" value="NZ_JAXAVX010000002.1"/>
</dbReference>
<evidence type="ECO:0000313" key="3">
    <source>
        <dbReference type="Proteomes" id="UP001277761"/>
    </source>
</evidence>
<dbReference type="CDD" id="cd09176">
    <property type="entry name" value="PLDc_unchar6"/>
    <property type="match status" value="1"/>
</dbReference>
<dbReference type="Gene3D" id="3.30.870.10">
    <property type="entry name" value="Endonuclease Chain A"/>
    <property type="match status" value="1"/>
</dbReference>
<sequence length="394" mass="43028">MDYELLDRGWAEVLTSPLKADRSNVRVVSPFIKTSAARRLLKSGLPAEIRVITRFSLVDFASGVSDLTALRVLREAGARIRGVRGLHTKLYLPTPTFAVVTSANLTEAGLSRNRELGVASRDPSFVQACSSYFESLWNGGGEDLSFDQIDAWEATIERVWAQGAPPDLRSPLPDFGSSIASDDVAAGGDNSSPPIFAESPRAWVKFFGEGTNRESRATPVLDEVRRSGCHWSCTYPAKRRPVSVRNGDTMFLSRLVRDPDDIVVFGRAIGMAYVPGRDDASPTDIAERPWREQWSRYIRVHNVQLLDGALGGGASLNALMSDLGPDSFRVTQHNAIGGGNTEPRRAYRQQPAVELSAQGHAWMSAALEERFALSGTASRWAMAALDWPIPPAST</sequence>
<gene>
    <name evidence="2" type="ORF">SK069_06580</name>
</gene>
<reference evidence="2 3" key="1">
    <citation type="submission" date="2023-11" db="EMBL/GenBank/DDBJ databases">
        <authorList>
            <person name="Xu M."/>
            <person name="Jiang T."/>
        </authorList>
    </citation>
    <scope>NUCLEOTIDE SEQUENCE [LARGE SCALE GENOMIC DNA]</scope>
    <source>
        <strain evidence="2 3">SD</strain>
    </source>
</reference>
<protein>
    <submittedName>
        <fullName evidence="2">Phospholipase D family protein</fullName>
    </submittedName>
</protein>
<proteinExistence type="predicted"/>
<dbReference type="Pfam" id="PF13091">
    <property type="entry name" value="PLDc_2"/>
    <property type="match status" value="1"/>
</dbReference>
<dbReference type="InterPro" id="IPR025202">
    <property type="entry name" value="PLD-like_dom"/>
</dbReference>
<organism evidence="2 3">
    <name type="scientific">Patulibacter brassicae</name>
    <dbReference type="NCBI Taxonomy" id="1705717"/>
    <lineage>
        <taxon>Bacteria</taxon>
        <taxon>Bacillati</taxon>
        <taxon>Actinomycetota</taxon>
        <taxon>Thermoleophilia</taxon>
        <taxon>Solirubrobacterales</taxon>
        <taxon>Patulibacteraceae</taxon>
        <taxon>Patulibacter</taxon>
    </lineage>
</organism>
<dbReference type="SUPFAM" id="SSF56024">
    <property type="entry name" value="Phospholipase D/nuclease"/>
    <property type="match status" value="1"/>
</dbReference>
<feature type="domain" description="Phospholipase D-like" evidence="1">
    <location>
        <begin position="46"/>
        <end position="137"/>
    </location>
</feature>
<keyword evidence="3" id="KW-1185">Reference proteome</keyword>